<dbReference type="HOGENOM" id="CLU_589439_0_0_1"/>
<dbReference type="AlphaFoldDB" id="A0A0C3DMV0"/>
<feature type="non-terminal residue" evidence="2">
    <location>
        <position position="1"/>
    </location>
</feature>
<dbReference type="PANTHER" id="PTHR31912:SF34">
    <property type="entry name" value="NOTOCHORD-RELATED PROTEIN"/>
    <property type="match status" value="1"/>
</dbReference>
<reference evidence="2 3" key="1">
    <citation type="submission" date="2014-04" db="EMBL/GenBank/DDBJ databases">
        <authorList>
            <consortium name="DOE Joint Genome Institute"/>
            <person name="Kuo A."/>
            <person name="Kohler A."/>
            <person name="Nagy L.G."/>
            <person name="Floudas D."/>
            <person name="Copeland A."/>
            <person name="Barry K.W."/>
            <person name="Cichocki N."/>
            <person name="Veneault-Fourrey C."/>
            <person name="LaButti K."/>
            <person name="Lindquist E.A."/>
            <person name="Lipzen A."/>
            <person name="Lundell T."/>
            <person name="Morin E."/>
            <person name="Murat C."/>
            <person name="Sun H."/>
            <person name="Tunlid A."/>
            <person name="Henrissat B."/>
            <person name="Grigoriev I.V."/>
            <person name="Hibbett D.S."/>
            <person name="Martin F."/>
            <person name="Nordberg H.P."/>
            <person name="Cantor M.N."/>
            <person name="Hua S.X."/>
        </authorList>
    </citation>
    <scope>NUCLEOTIDE SEQUENCE [LARGE SCALE GENOMIC DNA]</scope>
    <source>
        <strain evidence="2 3">Foug A</strain>
    </source>
</reference>
<evidence type="ECO:0000256" key="1">
    <source>
        <dbReference type="SAM" id="MobiDB-lite"/>
    </source>
</evidence>
<evidence type="ECO:0000313" key="2">
    <source>
        <dbReference type="EMBL" id="KIM57361.1"/>
    </source>
</evidence>
<proteinExistence type="predicted"/>
<name>A0A0C3DMV0_9AGAM</name>
<protein>
    <submittedName>
        <fullName evidence="2">Uncharacterized protein</fullName>
    </submittedName>
</protein>
<dbReference type="Proteomes" id="UP000053989">
    <property type="component" value="Unassembled WGS sequence"/>
</dbReference>
<feature type="compositionally biased region" description="Basic and acidic residues" evidence="1">
    <location>
        <begin position="389"/>
        <end position="408"/>
    </location>
</feature>
<organism evidence="2 3">
    <name type="scientific">Scleroderma citrinum Foug A</name>
    <dbReference type="NCBI Taxonomy" id="1036808"/>
    <lineage>
        <taxon>Eukaryota</taxon>
        <taxon>Fungi</taxon>
        <taxon>Dikarya</taxon>
        <taxon>Basidiomycota</taxon>
        <taxon>Agaricomycotina</taxon>
        <taxon>Agaricomycetes</taxon>
        <taxon>Agaricomycetidae</taxon>
        <taxon>Boletales</taxon>
        <taxon>Sclerodermatineae</taxon>
        <taxon>Sclerodermataceae</taxon>
        <taxon>Scleroderma</taxon>
    </lineage>
</organism>
<keyword evidence="3" id="KW-1185">Reference proteome</keyword>
<dbReference type="STRING" id="1036808.A0A0C3DMV0"/>
<sequence length="441" mass="49920">EWFPWPNKLTCTIDILMHLPRSVFSQHQVDLLTWLLHINGVPDVPSVRTLKVLEDGLQKICGIETLPFTGAFGHKFHMNSLPDIIAQEMANPHVRSKLHFYPEDSGKELNEAYQAKRWLKEMDPTQLTPMIRLHNQDFFVFEPTLLSDGQVCMPIRWFQHKELFFAKAWPLRAVVNDTGCGWIVEGHREIEISQAELLVSFKNWRVSQSTCALPPAENIIGIGEGGLQLEPWTLTKPCEGNRWRALANGARVYGFPIWLYCDDTSGNLSKRWNKHNSFLFTPAGLPRAAVHQEYNVHFLCTSNTAPPLEMLDGVVNQLEGAQETGIWAWDCIHKERVLVIPSVLALLGDNPMQSELACHIGLMGKYMCRICNVKGHDSQEVTTTADEQTQEHSDGGRSDGQDSVRSGEEGFTQDYGKLRGKAKETMSGMVDRIKHFVKVCM</sequence>
<evidence type="ECO:0000313" key="3">
    <source>
        <dbReference type="Proteomes" id="UP000053989"/>
    </source>
</evidence>
<dbReference type="InParanoid" id="A0A0C3DMV0"/>
<reference evidence="3" key="2">
    <citation type="submission" date="2015-01" db="EMBL/GenBank/DDBJ databases">
        <title>Evolutionary Origins and Diversification of the Mycorrhizal Mutualists.</title>
        <authorList>
            <consortium name="DOE Joint Genome Institute"/>
            <consortium name="Mycorrhizal Genomics Consortium"/>
            <person name="Kohler A."/>
            <person name="Kuo A."/>
            <person name="Nagy L.G."/>
            <person name="Floudas D."/>
            <person name="Copeland A."/>
            <person name="Barry K.W."/>
            <person name="Cichocki N."/>
            <person name="Veneault-Fourrey C."/>
            <person name="LaButti K."/>
            <person name="Lindquist E.A."/>
            <person name="Lipzen A."/>
            <person name="Lundell T."/>
            <person name="Morin E."/>
            <person name="Murat C."/>
            <person name="Riley R."/>
            <person name="Ohm R."/>
            <person name="Sun H."/>
            <person name="Tunlid A."/>
            <person name="Henrissat B."/>
            <person name="Grigoriev I.V."/>
            <person name="Hibbett D.S."/>
            <person name="Martin F."/>
        </authorList>
    </citation>
    <scope>NUCLEOTIDE SEQUENCE [LARGE SCALE GENOMIC DNA]</scope>
    <source>
        <strain evidence="3">Foug A</strain>
    </source>
</reference>
<gene>
    <name evidence="2" type="ORF">SCLCIDRAFT_130694</name>
</gene>
<dbReference type="OrthoDB" id="2246127at2759"/>
<dbReference type="PANTHER" id="PTHR31912">
    <property type="entry name" value="IP13529P"/>
    <property type="match status" value="1"/>
</dbReference>
<feature type="region of interest" description="Disordered" evidence="1">
    <location>
        <begin position="381"/>
        <end position="418"/>
    </location>
</feature>
<dbReference type="EMBL" id="KN822102">
    <property type="protein sequence ID" value="KIM57361.1"/>
    <property type="molecule type" value="Genomic_DNA"/>
</dbReference>
<accession>A0A0C3DMV0</accession>